<evidence type="ECO:0000313" key="5">
    <source>
        <dbReference type="EMBL" id="GAA1879965.1"/>
    </source>
</evidence>
<sequence length="267" mass="29486">MSSGTTALRDGEVLARFDDVSVTFPDTAGRPLPVLSGLDLEIRQGSFTAIVGPSGCGKTTILNLLADAIEPTSGTVTIGGEPPGSGAARAGYLLARDALLPWRSAHKNVELPLELLGTPAGERRRIAAALLERVGLAGYGDHAVKALSHGMRQRVSLARILAYDPDIMLLDEPFSALDAQTRMKAQEFFLEVWARDRKTVVLVTHDIQEALFMADEVLTFSPRPTRLLRRFTVDFPRPREIEDLRRTPAFNEMYDEIWRLLKSDVEY</sequence>
<feature type="domain" description="ABC transporter" evidence="4">
    <location>
        <begin position="15"/>
        <end position="247"/>
    </location>
</feature>
<keyword evidence="1" id="KW-0813">Transport</keyword>
<accession>A0ABN2NP95</accession>
<reference evidence="5 6" key="1">
    <citation type="journal article" date="2019" name="Int. J. Syst. Evol. Microbiol.">
        <title>The Global Catalogue of Microorganisms (GCM) 10K type strain sequencing project: providing services to taxonomists for standard genome sequencing and annotation.</title>
        <authorList>
            <consortium name="The Broad Institute Genomics Platform"/>
            <consortium name="The Broad Institute Genome Sequencing Center for Infectious Disease"/>
            <person name="Wu L."/>
            <person name="Ma J."/>
        </authorList>
    </citation>
    <scope>NUCLEOTIDE SEQUENCE [LARGE SCALE GENOMIC DNA]</scope>
    <source>
        <strain evidence="5 6">JCM 16009</strain>
    </source>
</reference>
<evidence type="ECO:0000256" key="3">
    <source>
        <dbReference type="ARBA" id="ARBA00022840"/>
    </source>
</evidence>
<evidence type="ECO:0000259" key="4">
    <source>
        <dbReference type="PROSITE" id="PS50893"/>
    </source>
</evidence>
<dbReference type="InterPro" id="IPR050166">
    <property type="entry name" value="ABC_transporter_ATP-bind"/>
</dbReference>
<keyword evidence="2" id="KW-0547">Nucleotide-binding</keyword>
<dbReference type="InterPro" id="IPR027417">
    <property type="entry name" value="P-loop_NTPase"/>
</dbReference>
<dbReference type="SMART" id="SM00382">
    <property type="entry name" value="AAA"/>
    <property type="match status" value="1"/>
</dbReference>
<gene>
    <name evidence="5" type="ORF">GCM10009836_71660</name>
</gene>
<evidence type="ECO:0000313" key="6">
    <source>
        <dbReference type="Proteomes" id="UP001500449"/>
    </source>
</evidence>
<dbReference type="PANTHER" id="PTHR42788:SF13">
    <property type="entry name" value="ALIPHATIC SULFONATES IMPORT ATP-BINDING PROTEIN SSUB"/>
    <property type="match status" value="1"/>
</dbReference>
<keyword evidence="6" id="KW-1185">Reference proteome</keyword>
<dbReference type="InterPro" id="IPR003593">
    <property type="entry name" value="AAA+_ATPase"/>
</dbReference>
<evidence type="ECO:0000256" key="2">
    <source>
        <dbReference type="ARBA" id="ARBA00022741"/>
    </source>
</evidence>
<evidence type="ECO:0000256" key="1">
    <source>
        <dbReference type="ARBA" id="ARBA00022448"/>
    </source>
</evidence>
<dbReference type="EMBL" id="BAAAQK010000029">
    <property type="protein sequence ID" value="GAA1879965.1"/>
    <property type="molecule type" value="Genomic_DNA"/>
</dbReference>
<protein>
    <submittedName>
        <fullName evidence="5">ABC transporter ATP-binding protein</fullName>
    </submittedName>
</protein>
<dbReference type="SUPFAM" id="SSF52540">
    <property type="entry name" value="P-loop containing nucleoside triphosphate hydrolases"/>
    <property type="match status" value="1"/>
</dbReference>
<dbReference type="GO" id="GO:0005524">
    <property type="term" value="F:ATP binding"/>
    <property type="evidence" value="ECO:0007669"/>
    <property type="project" value="UniProtKB-KW"/>
</dbReference>
<dbReference type="InterPro" id="IPR003439">
    <property type="entry name" value="ABC_transporter-like_ATP-bd"/>
</dbReference>
<comment type="caution">
    <text evidence="5">The sequence shown here is derived from an EMBL/GenBank/DDBJ whole genome shotgun (WGS) entry which is preliminary data.</text>
</comment>
<name>A0ABN2NP95_9PSEU</name>
<dbReference type="Pfam" id="PF00005">
    <property type="entry name" value="ABC_tran"/>
    <property type="match status" value="1"/>
</dbReference>
<dbReference type="PROSITE" id="PS50893">
    <property type="entry name" value="ABC_TRANSPORTER_2"/>
    <property type="match status" value="1"/>
</dbReference>
<proteinExistence type="predicted"/>
<dbReference type="PANTHER" id="PTHR42788">
    <property type="entry name" value="TAURINE IMPORT ATP-BINDING PROTEIN-RELATED"/>
    <property type="match status" value="1"/>
</dbReference>
<dbReference type="InterPro" id="IPR017871">
    <property type="entry name" value="ABC_transporter-like_CS"/>
</dbReference>
<organism evidence="5 6">
    <name type="scientific">Pseudonocardia ailaonensis</name>
    <dbReference type="NCBI Taxonomy" id="367279"/>
    <lineage>
        <taxon>Bacteria</taxon>
        <taxon>Bacillati</taxon>
        <taxon>Actinomycetota</taxon>
        <taxon>Actinomycetes</taxon>
        <taxon>Pseudonocardiales</taxon>
        <taxon>Pseudonocardiaceae</taxon>
        <taxon>Pseudonocardia</taxon>
    </lineage>
</organism>
<dbReference type="CDD" id="cd03293">
    <property type="entry name" value="ABC_NrtD_SsuB_transporters"/>
    <property type="match status" value="1"/>
</dbReference>
<dbReference type="Proteomes" id="UP001500449">
    <property type="component" value="Unassembled WGS sequence"/>
</dbReference>
<dbReference type="Gene3D" id="3.40.50.300">
    <property type="entry name" value="P-loop containing nucleotide triphosphate hydrolases"/>
    <property type="match status" value="1"/>
</dbReference>
<keyword evidence="3 5" id="KW-0067">ATP-binding</keyword>
<dbReference type="PROSITE" id="PS00211">
    <property type="entry name" value="ABC_TRANSPORTER_1"/>
    <property type="match status" value="1"/>
</dbReference>
<dbReference type="RefSeq" id="WP_344427891.1">
    <property type="nucleotide sequence ID" value="NZ_BAAAQK010000029.1"/>
</dbReference>